<dbReference type="GO" id="GO:0009074">
    <property type="term" value="P:aromatic amino acid family catabolic process"/>
    <property type="evidence" value="ECO:0007669"/>
    <property type="project" value="TreeGrafter"/>
</dbReference>
<accession>W2RIC1</accession>
<protein>
    <recommendedName>
        <fullName evidence="6">Aminotransferase class I/classII large domain-containing protein</fullName>
    </recommendedName>
</protein>
<dbReference type="GO" id="GO:0008793">
    <property type="term" value="F:aromatic-amino-acid transaminase activity"/>
    <property type="evidence" value="ECO:0007669"/>
    <property type="project" value="TreeGrafter"/>
</dbReference>
<comment type="similarity">
    <text evidence="2">Belongs to the class-I pyridoxal-phosphate-dependent aminotransferase family.</text>
</comment>
<gene>
    <name evidence="7" type="ORF">HMPREF1541_08539</name>
</gene>
<dbReference type="VEuPathDB" id="FungiDB:HMPREF1541_08539"/>
<dbReference type="InterPro" id="IPR015424">
    <property type="entry name" value="PyrdxlP-dep_Trfase"/>
</dbReference>
<dbReference type="AlphaFoldDB" id="W2RIC1"/>
<dbReference type="STRING" id="1220924.W2RIC1"/>
<dbReference type="HOGENOM" id="CLU_017584_0_5_1"/>
<dbReference type="Gene3D" id="3.40.640.10">
    <property type="entry name" value="Type I PLP-dependent aspartate aminotransferase-like (Major domain)"/>
    <property type="match status" value="1"/>
</dbReference>
<dbReference type="SUPFAM" id="SSF53383">
    <property type="entry name" value="PLP-dependent transferases"/>
    <property type="match status" value="1"/>
</dbReference>
<organism evidence="7 8">
    <name type="scientific">Cyphellophora europaea (strain CBS 101466)</name>
    <name type="common">Phialophora europaea</name>
    <dbReference type="NCBI Taxonomy" id="1220924"/>
    <lineage>
        <taxon>Eukaryota</taxon>
        <taxon>Fungi</taxon>
        <taxon>Dikarya</taxon>
        <taxon>Ascomycota</taxon>
        <taxon>Pezizomycotina</taxon>
        <taxon>Eurotiomycetes</taxon>
        <taxon>Chaetothyriomycetidae</taxon>
        <taxon>Chaetothyriales</taxon>
        <taxon>Cyphellophoraceae</taxon>
        <taxon>Cyphellophora</taxon>
    </lineage>
</organism>
<dbReference type="CDD" id="cd00609">
    <property type="entry name" value="AAT_like"/>
    <property type="match status" value="1"/>
</dbReference>
<dbReference type="RefSeq" id="XP_008721080.1">
    <property type="nucleotide sequence ID" value="XM_008722858.1"/>
</dbReference>
<sequence>MIAKEPRASIDLSHHINVVSRSRNPSPLKDIVKYMAVEGMVSLAGGLPHPSLFPFASVSLSAYKSNTVLDAYSPDEQHPLADDINIGRDSAAEQMGLITALQYDSGPGHTALRTWAVKFVKEVFKPAYDDWDVILNSGNTDGWTKVVRLLCENGDYLLCEEQTYPSAQAVWAPMGCKALPIAIDDQGLRVDVLENLLSGWQSSHPGIRRPRLLYTVPVGSNPTGTTMQEARKRAIYDVCVKYDIVICEDDPYYFLQYPTYNASQPPYDPLVAENTTVDEYVKGLAPSFMSLDYQGRVIRLESFSKTLAPGNRVGFFVTNPIFIERLLRGTEVETQAPSGWAVLMLSNLLQTWGSAGYLQWLAQLRNQYRARRDWMCSALESNFVLKSVDKVKDPPTGAEGLLAYANGQAKAPIFSFVPPTAGMFLWARFYLYGSPRFQKLQQSADCIDPEKSFQDELWLALANKLVLLTPGSYYTPWQGKDKVTTEARGAENGICFFRLSFSMVTKEQMELGITRMHEVLQDFWQ</sequence>
<keyword evidence="4" id="KW-0808">Transferase</keyword>
<dbReference type="InterPro" id="IPR015421">
    <property type="entry name" value="PyrdxlP-dep_Trfase_major"/>
</dbReference>
<evidence type="ECO:0000256" key="3">
    <source>
        <dbReference type="ARBA" id="ARBA00022576"/>
    </source>
</evidence>
<dbReference type="InParanoid" id="W2RIC1"/>
<dbReference type="eggNOG" id="KOG0634">
    <property type="taxonomic scope" value="Eukaryota"/>
</dbReference>
<evidence type="ECO:0000313" key="7">
    <source>
        <dbReference type="EMBL" id="ETN36262.1"/>
    </source>
</evidence>
<proteinExistence type="inferred from homology"/>
<dbReference type="GO" id="GO:0006571">
    <property type="term" value="P:tyrosine biosynthetic process"/>
    <property type="evidence" value="ECO:0007669"/>
    <property type="project" value="TreeGrafter"/>
</dbReference>
<dbReference type="Pfam" id="PF00155">
    <property type="entry name" value="Aminotran_1_2"/>
    <property type="match status" value="1"/>
</dbReference>
<name>W2RIC1_CYPE1</name>
<evidence type="ECO:0000256" key="5">
    <source>
        <dbReference type="ARBA" id="ARBA00022898"/>
    </source>
</evidence>
<dbReference type="GeneID" id="19975878"/>
<keyword evidence="8" id="KW-1185">Reference proteome</keyword>
<evidence type="ECO:0000313" key="8">
    <source>
        <dbReference type="Proteomes" id="UP000030752"/>
    </source>
</evidence>
<evidence type="ECO:0000256" key="1">
    <source>
        <dbReference type="ARBA" id="ARBA00001933"/>
    </source>
</evidence>
<dbReference type="GO" id="GO:0047536">
    <property type="term" value="F:2-aminoadipate transaminase activity"/>
    <property type="evidence" value="ECO:0007669"/>
    <property type="project" value="TreeGrafter"/>
</dbReference>
<dbReference type="Proteomes" id="UP000030752">
    <property type="component" value="Unassembled WGS sequence"/>
</dbReference>
<evidence type="ECO:0000256" key="4">
    <source>
        <dbReference type="ARBA" id="ARBA00022679"/>
    </source>
</evidence>
<evidence type="ECO:0000256" key="2">
    <source>
        <dbReference type="ARBA" id="ARBA00007441"/>
    </source>
</evidence>
<dbReference type="GO" id="GO:0019878">
    <property type="term" value="P:lysine biosynthetic process via aminoadipic acid"/>
    <property type="evidence" value="ECO:0007669"/>
    <property type="project" value="TreeGrafter"/>
</dbReference>
<comment type="cofactor">
    <cofactor evidence="1">
        <name>pyridoxal 5'-phosphate</name>
        <dbReference type="ChEBI" id="CHEBI:597326"/>
    </cofactor>
</comment>
<dbReference type="PANTHER" id="PTHR42790">
    <property type="entry name" value="AMINOTRANSFERASE"/>
    <property type="match status" value="1"/>
</dbReference>
<reference evidence="7 8" key="1">
    <citation type="submission" date="2013-03" db="EMBL/GenBank/DDBJ databases">
        <title>The Genome Sequence of Phialophora europaea CBS 101466.</title>
        <authorList>
            <consortium name="The Broad Institute Genomics Platform"/>
            <person name="Cuomo C."/>
            <person name="de Hoog S."/>
            <person name="Gorbushina A."/>
            <person name="Walker B."/>
            <person name="Young S.K."/>
            <person name="Zeng Q."/>
            <person name="Gargeya S."/>
            <person name="Fitzgerald M."/>
            <person name="Haas B."/>
            <person name="Abouelleil A."/>
            <person name="Allen A.W."/>
            <person name="Alvarado L."/>
            <person name="Arachchi H.M."/>
            <person name="Berlin A.M."/>
            <person name="Chapman S.B."/>
            <person name="Gainer-Dewar J."/>
            <person name="Goldberg J."/>
            <person name="Griggs A."/>
            <person name="Gujja S."/>
            <person name="Hansen M."/>
            <person name="Howarth C."/>
            <person name="Imamovic A."/>
            <person name="Ireland A."/>
            <person name="Larimer J."/>
            <person name="McCowan C."/>
            <person name="Murphy C."/>
            <person name="Pearson M."/>
            <person name="Poon T.W."/>
            <person name="Priest M."/>
            <person name="Roberts A."/>
            <person name="Saif S."/>
            <person name="Shea T."/>
            <person name="Sisk P."/>
            <person name="Sykes S."/>
            <person name="Wortman J."/>
            <person name="Nusbaum C."/>
            <person name="Birren B."/>
        </authorList>
    </citation>
    <scope>NUCLEOTIDE SEQUENCE [LARGE SCALE GENOMIC DNA]</scope>
    <source>
        <strain evidence="7 8">CBS 101466</strain>
    </source>
</reference>
<feature type="domain" description="Aminotransferase class I/classII large" evidence="6">
    <location>
        <begin position="101"/>
        <end position="473"/>
    </location>
</feature>
<keyword evidence="3" id="KW-0032">Aminotransferase</keyword>
<dbReference type="PANTHER" id="PTHR42790:SF21">
    <property type="entry name" value="AROMATIC_AMINOADIPATE AMINOTRANSFERASE 1"/>
    <property type="match status" value="1"/>
</dbReference>
<dbReference type="EMBL" id="KB822725">
    <property type="protein sequence ID" value="ETN36262.1"/>
    <property type="molecule type" value="Genomic_DNA"/>
</dbReference>
<dbReference type="GO" id="GO:0030170">
    <property type="term" value="F:pyridoxal phosphate binding"/>
    <property type="evidence" value="ECO:0007669"/>
    <property type="project" value="InterPro"/>
</dbReference>
<dbReference type="OrthoDB" id="691673at2759"/>
<evidence type="ECO:0000259" key="6">
    <source>
        <dbReference type="Pfam" id="PF00155"/>
    </source>
</evidence>
<dbReference type="InterPro" id="IPR004839">
    <property type="entry name" value="Aminotransferase_I/II_large"/>
</dbReference>
<keyword evidence="5" id="KW-0663">Pyridoxal phosphate</keyword>
<dbReference type="InterPro" id="IPR050859">
    <property type="entry name" value="Class-I_PLP-dep_aminotransf"/>
</dbReference>